<evidence type="ECO:0000259" key="3">
    <source>
        <dbReference type="Pfam" id="PF01370"/>
    </source>
</evidence>
<dbReference type="AlphaFoldDB" id="A0A8J2XMX2"/>
<evidence type="ECO:0000256" key="2">
    <source>
        <dbReference type="ARBA" id="ARBA00007637"/>
    </source>
</evidence>
<organism evidence="4 5">
    <name type="scientific">Neiella marina</name>
    <dbReference type="NCBI Taxonomy" id="508461"/>
    <lineage>
        <taxon>Bacteria</taxon>
        <taxon>Pseudomonadati</taxon>
        <taxon>Pseudomonadota</taxon>
        <taxon>Gammaproteobacteria</taxon>
        <taxon>Alteromonadales</taxon>
        <taxon>Echinimonadaceae</taxon>
        <taxon>Neiella</taxon>
    </lineage>
</organism>
<evidence type="ECO:0000313" key="4">
    <source>
        <dbReference type="EMBL" id="GGA68375.1"/>
    </source>
</evidence>
<dbReference type="RefSeq" id="WP_087506548.1">
    <property type="nucleotide sequence ID" value="NZ_BMDX01000003.1"/>
</dbReference>
<dbReference type="PANTHER" id="PTHR43000">
    <property type="entry name" value="DTDP-D-GLUCOSE 4,6-DEHYDRATASE-RELATED"/>
    <property type="match status" value="1"/>
</dbReference>
<comment type="pathway">
    <text evidence="1">Bacterial outer membrane biogenesis; LPS O-antigen biosynthesis.</text>
</comment>
<dbReference type="Proteomes" id="UP000619743">
    <property type="component" value="Unassembled WGS sequence"/>
</dbReference>
<dbReference type="InterPro" id="IPR001509">
    <property type="entry name" value="Epimerase_deHydtase"/>
</dbReference>
<dbReference type="Pfam" id="PF01370">
    <property type="entry name" value="Epimerase"/>
    <property type="match status" value="1"/>
</dbReference>
<proteinExistence type="inferred from homology"/>
<feature type="domain" description="NAD-dependent epimerase/dehydratase" evidence="3">
    <location>
        <begin position="4"/>
        <end position="218"/>
    </location>
</feature>
<gene>
    <name evidence="4" type="ORF">GCM10011369_07530</name>
</gene>
<sequence>MKRIAVTGGSGGAGRYVVQELLNHGYDVLNLDIAEPTEKLCPFQKIDLTNYQAVQGALREVDSVVHFASSPEPDFDFDTGAERFKNNTLATYNVFQAAAAHGFKRVVWASSETVLGFPFENNKPVVVPVTEDDAVQPQNSYALSKVALETIADHFATVYGVSIISLRYSNILYTHTDHPANYQAIPDYWSDPASRKFNLWGYVDARDSAVAARLALESTFTDSRAYIIAAVDTIMKQTNAELMAAVYPEVPIRPDTSDHQTLISIDKAKRELGYTPQYSWRNVLDLND</sequence>
<keyword evidence="5" id="KW-1185">Reference proteome</keyword>
<name>A0A8J2XMX2_9GAMM</name>
<dbReference type="InterPro" id="IPR036291">
    <property type="entry name" value="NAD(P)-bd_dom_sf"/>
</dbReference>
<evidence type="ECO:0000256" key="1">
    <source>
        <dbReference type="ARBA" id="ARBA00005125"/>
    </source>
</evidence>
<accession>A0A8J2XMX2</accession>
<reference evidence="5" key="1">
    <citation type="journal article" date="2019" name="Int. J. Syst. Evol. Microbiol.">
        <title>The Global Catalogue of Microorganisms (GCM) 10K type strain sequencing project: providing services to taxonomists for standard genome sequencing and annotation.</title>
        <authorList>
            <consortium name="The Broad Institute Genomics Platform"/>
            <consortium name="The Broad Institute Genome Sequencing Center for Infectious Disease"/>
            <person name="Wu L."/>
            <person name="Ma J."/>
        </authorList>
    </citation>
    <scope>NUCLEOTIDE SEQUENCE [LARGE SCALE GENOMIC DNA]</scope>
    <source>
        <strain evidence="5">CGMCC 1.10130</strain>
    </source>
</reference>
<evidence type="ECO:0000313" key="5">
    <source>
        <dbReference type="Proteomes" id="UP000619743"/>
    </source>
</evidence>
<dbReference type="SUPFAM" id="SSF51735">
    <property type="entry name" value="NAD(P)-binding Rossmann-fold domains"/>
    <property type="match status" value="1"/>
</dbReference>
<dbReference type="EMBL" id="BMDX01000003">
    <property type="protein sequence ID" value="GGA68375.1"/>
    <property type="molecule type" value="Genomic_DNA"/>
</dbReference>
<dbReference type="OrthoDB" id="9801056at2"/>
<dbReference type="Gene3D" id="3.40.50.720">
    <property type="entry name" value="NAD(P)-binding Rossmann-like Domain"/>
    <property type="match status" value="1"/>
</dbReference>
<comment type="caution">
    <text evidence="4">The sequence shown here is derived from an EMBL/GenBank/DDBJ whole genome shotgun (WGS) entry which is preliminary data.</text>
</comment>
<comment type="similarity">
    <text evidence="2">Belongs to the NAD(P)-dependent epimerase/dehydratase family.</text>
</comment>
<protein>
    <submittedName>
        <fullName evidence="4">UDP-glucose 4-epimerase</fullName>
    </submittedName>
</protein>